<evidence type="ECO:0000313" key="1">
    <source>
        <dbReference type="EMBL" id="CAE2342837.1"/>
    </source>
</evidence>
<organism evidence="1">
    <name type="scientific">Guillardia theta</name>
    <name type="common">Cryptophyte</name>
    <name type="synonym">Cryptomonas phi</name>
    <dbReference type="NCBI Taxonomy" id="55529"/>
    <lineage>
        <taxon>Eukaryota</taxon>
        <taxon>Cryptophyceae</taxon>
        <taxon>Pyrenomonadales</taxon>
        <taxon>Geminigeraceae</taxon>
        <taxon>Guillardia</taxon>
    </lineage>
</organism>
<sequence length="120" mass="13018">MSLCSESVAKLLPCTVVSMNLLIPSKCVDARENVESVRSDGSRGQKDMSMRDGAIEKFPYQLFMSSIQFRTFMASHFDLQTQPSCSPAPSAGSYSPPRDSILAFLGLSPSSFLLPLDSSS</sequence>
<protein>
    <submittedName>
        <fullName evidence="1">Uncharacterized protein</fullName>
    </submittedName>
</protein>
<proteinExistence type="predicted"/>
<dbReference type="AlphaFoldDB" id="A0A7S4UUT6"/>
<reference evidence="1" key="1">
    <citation type="submission" date="2021-01" db="EMBL/GenBank/DDBJ databases">
        <authorList>
            <person name="Corre E."/>
            <person name="Pelletier E."/>
            <person name="Niang G."/>
            <person name="Scheremetjew M."/>
            <person name="Finn R."/>
            <person name="Kale V."/>
            <person name="Holt S."/>
            <person name="Cochrane G."/>
            <person name="Meng A."/>
            <person name="Brown T."/>
            <person name="Cohen L."/>
        </authorList>
    </citation>
    <scope>NUCLEOTIDE SEQUENCE</scope>
    <source>
        <strain evidence="1">CCMP 2712</strain>
    </source>
</reference>
<accession>A0A7S4UUT6</accession>
<gene>
    <name evidence="1" type="ORF">GTHE00462_LOCUS40677</name>
</gene>
<dbReference type="EMBL" id="HBKN01052111">
    <property type="protein sequence ID" value="CAE2342837.1"/>
    <property type="molecule type" value="Transcribed_RNA"/>
</dbReference>
<name>A0A7S4UUT6_GUITH</name>